<evidence type="ECO:0000313" key="2">
    <source>
        <dbReference type="EMBL" id="MCD0265072.1"/>
    </source>
</evidence>
<proteinExistence type="predicted"/>
<organism evidence="2 3">
    <name type="scientific">Xanthomonas melonis</name>
    <dbReference type="NCBI Taxonomy" id="56456"/>
    <lineage>
        <taxon>Bacteria</taxon>
        <taxon>Pseudomonadati</taxon>
        <taxon>Pseudomonadota</taxon>
        <taxon>Gammaproteobacteria</taxon>
        <taxon>Lysobacterales</taxon>
        <taxon>Lysobacteraceae</taxon>
        <taxon>Xanthomonas</taxon>
    </lineage>
</organism>
<gene>
    <name evidence="2" type="ORF">JWH11_01180</name>
</gene>
<evidence type="ECO:0000259" key="1">
    <source>
        <dbReference type="Pfam" id="PF06054"/>
    </source>
</evidence>
<dbReference type="RefSeq" id="WP_230434122.1">
    <property type="nucleotide sequence ID" value="NZ_JAFFQH010000144.1"/>
</dbReference>
<sequence>MENTVLYVPAAKRSHDLVWDRDSGECLTLDAFMDGRDYGEVIRDGRLAAELEVLDGTPRFTCPHCQDAMGVRSKAIRARSEFRFYFDHLTARHRETCTGRKGHSPKAIVARRFGLCKEGALHKAFKGWVRESLEADPSFQETKLEERWWDIEGVKWRQPDVQTQRDGQKWAIEIQLSTTFVHVIAERMRHYRKNGGRMLWLFKELNLEQFRLSEDDLFFANNRNAFRVTPATVARSQREGRFYLEGVWLEPRLENGTIRDVEVRHEIPFEKLIFDTCSRGIPRAYAFDYERHRAQAETDRLAWQEEQMWGRRRETFETFYVAMLRDELTDYEERDRRWGELRRSFAQVGIALPLYAKGNANLERLLVIGYSIKYGQGRPIGIGFETLAELGHHAHKIWPKSLWFYRCMLRAHGQLKTVLPQDRTAKLQSKMKSVLVSLAKGESTFAPDRSWDALLVRLFPEVARLWIAEPGQLAKTALTTTKQDLRTQECPSWKTAHR</sequence>
<dbReference type="InterPro" id="IPR010330">
    <property type="entry name" value="CoiA_nuc"/>
</dbReference>
<comment type="caution">
    <text evidence="2">The sequence shown here is derived from an EMBL/GenBank/DDBJ whole genome shotgun (WGS) entry which is preliminary data.</text>
</comment>
<accession>A0ABS8NPU5</accession>
<reference evidence="2" key="1">
    <citation type="submission" date="2021-02" db="EMBL/GenBank/DDBJ databases">
        <title>Copper resistance gene diversity in local Xanthomonas species at agrochemical polluted sites in Trinidad, Trinidad and Tobago.</title>
        <authorList>
            <person name="Ramnarine S.D.B.J."/>
            <person name="Ramsubhag A."/>
            <person name="Jayaraman J."/>
        </authorList>
    </citation>
    <scope>NUCLEOTIDE SEQUENCE</scope>
    <source>
        <strain evidence="2">CaNP6A</strain>
    </source>
</reference>
<feature type="domain" description="Competence protein CoiA nuclease-like" evidence="1">
    <location>
        <begin position="157"/>
        <end position="222"/>
    </location>
</feature>
<dbReference type="EMBL" id="JAFFQI010000163">
    <property type="protein sequence ID" value="MCD0265072.1"/>
    <property type="molecule type" value="Genomic_DNA"/>
</dbReference>
<evidence type="ECO:0000313" key="3">
    <source>
        <dbReference type="Proteomes" id="UP001430396"/>
    </source>
</evidence>
<protein>
    <recommendedName>
        <fullName evidence="1">Competence protein CoiA nuclease-like domain-containing protein</fullName>
    </recommendedName>
</protein>
<name>A0ABS8NPU5_9XANT</name>
<dbReference type="Pfam" id="PF06054">
    <property type="entry name" value="CoiA_nuc"/>
    <property type="match status" value="1"/>
</dbReference>
<dbReference type="Proteomes" id="UP001430396">
    <property type="component" value="Unassembled WGS sequence"/>
</dbReference>
<keyword evidence="3" id="KW-1185">Reference proteome</keyword>